<dbReference type="Proteomes" id="UP000828390">
    <property type="component" value="Unassembled WGS sequence"/>
</dbReference>
<comment type="caution">
    <text evidence="1">The sequence shown here is derived from an EMBL/GenBank/DDBJ whole genome shotgun (WGS) entry which is preliminary data.</text>
</comment>
<reference evidence="1" key="2">
    <citation type="submission" date="2020-11" db="EMBL/GenBank/DDBJ databases">
        <authorList>
            <person name="McCartney M.A."/>
            <person name="Auch B."/>
            <person name="Kono T."/>
            <person name="Mallez S."/>
            <person name="Becker A."/>
            <person name="Gohl D.M."/>
            <person name="Silverstein K.A.T."/>
            <person name="Koren S."/>
            <person name="Bechman K.B."/>
            <person name="Herman A."/>
            <person name="Abrahante J.E."/>
            <person name="Garbe J."/>
        </authorList>
    </citation>
    <scope>NUCLEOTIDE SEQUENCE</scope>
    <source>
        <strain evidence="1">Duluth1</strain>
        <tissue evidence="1">Whole animal</tissue>
    </source>
</reference>
<accession>A0A9D4EN88</accession>
<sequence length="68" mass="8119">MQCCDILCCYETRFSKDDAEVDTSMKGFYQYRQDTEVKGNMRPAHGLVEYSKLRQCVTNVPYRYTRIY</sequence>
<protein>
    <submittedName>
        <fullName evidence="1">Uncharacterized protein</fullName>
    </submittedName>
</protein>
<dbReference type="EMBL" id="JAIWYP010000008">
    <property type="protein sequence ID" value="KAH3781080.1"/>
    <property type="molecule type" value="Genomic_DNA"/>
</dbReference>
<dbReference type="AlphaFoldDB" id="A0A9D4EN88"/>
<gene>
    <name evidence="1" type="ORF">DPMN_158905</name>
</gene>
<keyword evidence="2" id="KW-1185">Reference proteome</keyword>
<reference evidence="1" key="1">
    <citation type="journal article" date="2019" name="bioRxiv">
        <title>The Genome of the Zebra Mussel, Dreissena polymorpha: A Resource for Invasive Species Research.</title>
        <authorList>
            <person name="McCartney M.A."/>
            <person name="Auch B."/>
            <person name="Kono T."/>
            <person name="Mallez S."/>
            <person name="Zhang Y."/>
            <person name="Obille A."/>
            <person name="Becker A."/>
            <person name="Abrahante J.E."/>
            <person name="Garbe J."/>
            <person name="Badalamenti J.P."/>
            <person name="Herman A."/>
            <person name="Mangelson H."/>
            <person name="Liachko I."/>
            <person name="Sullivan S."/>
            <person name="Sone E.D."/>
            <person name="Koren S."/>
            <person name="Silverstein K.A.T."/>
            <person name="Beckman K.B."/>
            <person name="Gohl D.M."/>
        </authorList>
    </citation>
    <scope>NUCLEOTIDE SEQUENCE</scope>
    <source>
        <strain evidence="1">Duluth1</strain>
        <tissue evidence="1">Whole animal</tissue>
    </source>
</reference>
<evidence type="ECO:0000313" key="2">
    <source>
        <dbReference type="Proteomes" id="UP000828390"/>
    </source>
</evidence>
<proteinExistence type="predicted"/>
<name>A0A9D4EN88_DREPO</name>
<organism evidence="1 2">
    <name type="scientific">Dreissena polymorpha</name>
    <name type="common">Zebra mussel</name>
    <name type="synonym">Mytilus polymorpha</name>
    <dbReference type="NCBI Taxonomy" id="45954"/>
    <lineage>
        <taxon>Eukaryota</taxon>
        <taxon>Metazoa</taxon>
        <taxon>Spiralia</taxon>
        <taxon>Lophotrochozoa</taxon>
        <taxon>Mollusca</taxon>
        <taxon>Bivalvia</taxon>
        <taxon>Autobranchia</taxon>
        <taxon>Heteroconchia</taxon>
        <taxon>Euheterodonta</taxon>
        <taxon>Imparidentia</taxon>
        <taxon>Neoheterodontei</taxon>
        <taxon>Myida</taxon>
        <taxon>Dreissenoidea</taxon>
        <taxon>Dreissenidae</taxon>
        <taxon>Dreissena</taxon>
    </lineage>
</organism>
<evidence type="ECO:0000313" key="1">
    <source>
        <dbReference type="EMBL" id="KAH3781080.1"/>
    </source>
</evidence>